<dbReference type="PATRIC" id="fig|324602.8.peg.4402"/>
<evidence type="ECO:0000256" key="5">
    <source>
        <dbReference type="SAM" id="Phobius"/>
    </source>
</evidence>
<dbReference type="GO" id="GO:0016020">
    <property type="term" value="C:membrane"/>
    <property type="evidence" value="ECO:0007669"/>
    <property type="project" value="UniProtKB-SubCell"/>
</dbReference>
<organism evidence="7 8">
    <name type="scientific">Chloroflexus aurantiacus (strain ATCC 29366 / DSM 635 / J-10-fl)</name>
    <dbReference type="NCBI Taxonomy" id="324602"/>
    <lineage>
        <taxon>Bacteria</taxon>
        <taxon>Bacillati</taxon>
        <taxon>Chloroflexota</taxon>
        <taxon>Chloroflexia</taxon>
        <taxon>Chloroflexales</taxon>
        <taxon>Chloroflexineae</taxon>
        <taxon>Chloroflexaceae</taxon>
        <taxon>Chloroflexus</taxon>
    </lineage>
</organism>
<feature type="transmembrane region" description="Helical" evidence="5">
    <location>
        <begin position="109"/>
        <end position="129"/>
    </location>
</feature>
<accession>A9WDI5</accession>
<keyword evidence="4 5" id="KW-0472">Membrane</keyword>
<dbReference type="STRING" id="324602.Caur_3927"/>
<gene>
    <name evidence="7" type="ordered locus">Caur_3927</name>
</gene>
<reference evidence="8" key="1">
    <citation type="journal article" date="2011" name="BMC Genomics">
        <title>Complete genome sequence of the filamentous anoxygenic phototrophic bacterium Chloroflexus aurantiacus.</title>
        <authorList>
            <person name="Tang K.H."/>
            <person name="Barry K."/>
            <person name="Chertkov O."/>
            <person name="Dalin E."/>
            <person name="Han C.S."/>
            <person name="Hauser L.J."/>
            <person name="Honchak B.M."/>
            <person name="Karbach L.E."/>
            <person name="Land M.L."/>
            <person name="Lapidus A."/>
            <person name="Larimer F.W."/>
            <person name="Mikhailova N."/>
            <person name="Pitluck S."/>
            <person name="Pierson B.K."/>
            <person name="Blankenship R.E."/>
        </authorList>
    </citation>
    <scope>NUCLEOTIDE SEQUENCE [LARGE SCALE GENOMIC DNA]</scope>
    <source>
        <strain evidence="8">ATCC 29366 / DSM 635 / J-10-fl</strain>
    </source>
</reference>
<proteinExistence type="predicted"/>
<dbReference type="AlphaFoldDB" id="A9WDI5"/>
<dbReference type="EnsemblBacteria" id="ABY37104">
    <property type="protein sequence ID" value="ABY37104"/>
    <property type="gene ID" value="Caur_3927"/>
</dbReference>
<dbReference type="Proteomes" id="UP000002008">
    <property type="component" value="Chromosome"/>
</dbReference>
<evidence type="ECO:0000256" key="2">
    <source>
        <dbReference type="ARBA" id="ARBA00022692"/>
    </source>
</evidence>
<evidence type="ECO:0000313" key="8">
    <source>
        <dbReference type="Proteomes" id="UP000002008"/>
    </source>
</evidence>
<dbReference type="EMBL" id="CP000909">
    <property type="protein sequence ID" value="ABY37104.1"/>
    <property type="molecule type" value="Genomic_DNA"/>
</dbReference>
<evidence type="ECO:0000259" key="6">
    <source>
        <dbReference type="Pfam" id="PF04893"/>
    </source>
</evidence>
<keyword evidence="8" id="KW-1185">Reference proteome</keyword>
<evidence type="ECO:0000256" key="1">
    <source>
        <dbReference type="ARBA" id="ARBA00004141"/>
    </source>
</evidence>
<dbReference type="HOGENOM" id="CLU_1146317_0_0_0"/>
<keyword evidence="2 5" id="KW-0812">Transmembrane</keyword>
<name>A9WDI5_CHLAA</name>
<comment type="subcellular location">
    <subcellularLocation>
        <location evidence="1">Membrane</location>
        <topology evidence="1">Multi-pass membrane protein</topology>
    </subcellularLocation>
</comment>
<keyword evidence="3 5" id="KW-1133">Transmembrane helix</keyword>
<feature type="transmembrane region" description="Helical" evidence="5">
    <location>
        <begin position="167"/>
        <end position="188"/>
    </location>
</feature>
<dbReference type="RefSeq" id="WP_012259757.1">
    <property type="nucleotide sequence ID" value="NC_010175.1"/>
</dbReference>
<feature type="transmembrane region" description="Helical" evidence="5">
    <location>
        <begin position="200"/>
        <end position="227"/>
    </location>
</feature>
<evidence type="ECO:0000313" key="7">
    <source>
        <dbReference type="EMBL" id="ABY37104.1"/>
    </source>
</evidence>
<evidence type="ECO:0000256" key="4">
    <source>
        <dbReference type="ARBA" id="ARBA00023136"/>
    </source>
</evidence>
<dbReference type="KEGG" id="cau:Caur_3927"/>
<dbReference type="Pfam" id="PF04893">
    <property type="entry name" value="Yip1"/>
    <property type="match status" value="1"/>
</dbReference>
<protein>
    <recommendedName>
        <fullName evidence="6">Yip1 domain-containing protein</fullName>
    </recommendedName>
</protein>
<sequence length="232" mass="24375">MESLAHFVRLSTAGLLLDVNTFRAQRDNPYALREGFLVVIVVGVIVGIASLIGSILSRMAAPDPTAVIEVLQRYSERIPLFSGLQEVNPDFSFDPIFDLLTGVFSTLQWSSLIGAIATPVVYVLGWLIYGTVAHLAARSLGGDGTFAQTLGCTALASGANLLAAVQIIPFATVAGTTLLGLIGCYLGLRAAHNLPAWRAFWATLIGPILLILILLVVSCGALAILIASAQGS</sequence>
<feature type="transmembrane region" description="Helical" evidence="5">
    <location>
        <begin position="35"/>
        <end position="56"/>
    </location>
</feature>
<dbReference type="InParanoid" id="A9WDI5"/>
<dbReference type="InterPro" id="IPR006977">
    <property type="entry name" value="Yip1_dom"/>
</dbReference>
<feature type="domain" description="Yip1" evidence="6">
    <location>
        <begin position="21"/>
        <end position="217"/>
    </location>
</feature>
<evidence type="ECO:0000256" key="3">
    <source>
        <dbReference type="ARBA" id="ARBA00022989"/>
    </source>
</evidence>